<dbReference type="AlphaFoldDB" id="A0A9P9E8Z0"/>
<evidence type="ECO:0000256" key="1">
    <source>
        <dbReference type="ARBA" id="ARBA00022737"/>
    </source>
</evidence>
<comment type="caution">
    <text evidence="3">The sequence shown here is derived from an EMBL/GenBank/DDBJ whole genome shotgun (WGS) entry which is preliminary data.</text>
</comment>
<dbReference type="InterPro" id="IPR011990">
    <property type="entry name" value="TPR-like_helical_dom_sf"/>
</dbReference>
<keyword evidence="1" id="KW-0677">Repeat</keyword>
<evidence type="ECO:0000313" key="3">
    <source>
        <dbReference type="EMBL" id="KAH7132846.1"/>
    </source>
</evidence>
<gene>
    <name evidence="3" type="ORF">EDB81DRAFT_806602</name>
</gene>
<dbReference type="PANTHER" id="PTHR45641:SF19">
    <property type="entry name" value="NEPHROCYSTIN-3"/>
    <property type="match status" value="1"/>
</dbReference>
<dbReference type="OrthoDB" id="626167at2759"/>
<dbReference type="SUPFAM" id="SSF48452">
    <property type="entry name" value="TPR-like"/>
    <property type="match status" value="2"/>
</dbReference>
<organism evidence="3 4">
    <name type="scientific">Dactylonectria macrodidyma</name>
    <dbReference type="NCBI Taxonomy" id="307937"/>
    <lineage>
        <taxon>Eukaryota</taxon>
        <taxon>Fungi</taxon>
        <taxon>Dikarya</taxon>
        <taxon>Ascomycota</taxon>
        <taxon>Pezizomycotina</taxon>
        <taxon>Sordariomycetes</taxon>
        <taxon>Hypocreomycetidae</taxon>
        <taxon>Hypocreales</taxon>
        <taxon>Nectriaceae</taxon>
        <taxon>Dactylonectria</taxon>
    </lineage>
</organism>
<reference evidence="3" key="1">
    <citation type="journal article" date="2021" name="Nat. Commun.">
        <title>Genetic determinants of endophytism in the Arabidopsis root mycobiome.</title>
        <authorList>
            <person name="Mesny F."/>
            <person name="Miyauchi S."/>
            <person name="Thiergart T."/>
            <person name="Pickel B."/>
            <person name="Atanasova L."/>
            <person name="Karlsson M."/>
            <person name="Huettel B."/>
            <person name="Barry K.W."/>
            <person name="Haridas S."/>
            <person name="Chen C."/>
            <person name="Bauer D."/>
            <person name="Andreopoulos W."/>
            <person name="Pangilinan J."/>
            <person name="LaButti K."/>
            <person name="Riley R."/>
            <person name="Lipzen A."/>
            <person name="Clum A."/>
            <person name="Drula E."/>
            <person name="Henrissat B."/>
            <person name="Kohler A."/>
            <person name="Grigoriev I.V."/>
            <person name="Martin F.M."/>
            <person name="Hacquard S."/>
        </authorList>
    </citation>
    <scope>NUCLEOTIDE SEQUENCE</scope>
    <source>
        <strain evidence="3">MPI-CAGE-AT-0147</strain>
    </source>
</reference>
<evidence type="ECO:0000313" key="4">
    <source>
        <dbReference type="Proteomes" id="UP000738349"/>
    </source>
</evidence>
<dbReference type="Proteomes" id="UP000738349">
    <property type="component" value="Unassembled WGS sequence"/>
</dbReference>
<keyword evidence="4" id="KW-1185">Reference proteome</keyword>
<name>A0A9P9E8Z0_9HYPO</name>
<dbReference type="Gene3D" id="1.25.40.10">
    <property type="entry name" value="Tetratricopeptide repeat domain"/>
    <property type="match status" value="3"/>
</dbReference>
<dbReference type="PANTHER" id="PTHR45641">
    <property type="entry name" value="TETRATRICOPEPTIDE REPEAT PROTEIN (AFU_ORTHOLOGUE AFUA_6G03870)"/>
    <property type="match status" value="1"/>
</dbReference>
<evidence type="ECO:0000256" key="2">
    <source>
        <dbReference type="ARBA" id="ARBA00022803"/>
    </source>
</evidence>
<feature type="non-terminal residue" evidence="3">
    <location>
        <position position="1"/>
    </location>
</feature>
<proteinExistence type="predicted"/>
<dbReference type="Pfam" id="PF13374">
    <property type="entry name" value="TPR_10"/>
    <property type="match status" value="1"/>
</dbReference>
<dbReference type="EMBL" id="JAGMUV010000016">
    <property type="protein sequence ID" value="KAH7132846.1"/>
    <property type="molecule type" value="Genomic_DNA"/>
</dbReference>
<keyword evidence="2" id="KW-0802">TPR repeat</keyword>
<feature type="non-terminal residue" evidence="3">
    <location>
        <position position="516"/>
    </location>
</feature>
<accession>A0A9P9E8Z0</accession>
<protein>
    <submittedName>
        <fullName evidence="3">Uncharacterized protein</fullName>
    </submittedName>
</protein>
<sequence>MKGLNALCTSDERHSEYEGLLRRALEDCGGTLGPQHRVTIGITKSLGSLRACQGDYKEAKQLLFCALQSHRTSRHHDQDSIFEILQELGTLYTSHEQHLKDEDLDQALQRYRDQELKLKLKYPAMLGTARSFSSYACLEQCEKTQQCLSQALECFKGKPEYLDMLGLMKEFGTFFLSQGRHNEAGKLLDQTWRGCGLELGWEYSSMLDLAKALASLYMTQRRYNEALCHFVTLKNGYEKTLGPEDSKTLGITKDIGASYAALGRHDDALTLLLPVHKNQEPGSKLFLQTVKVLGDVYTSQERYDEAEDSLLQSKQGSGSDIAFEIDAIKSLVRLYIRQQNFEKAWGLVAQAEETCKGCEKWGELHREIIEMSGDIHMEQGQYDDAMEKYVALRYVYANLLEKNDIRMPEILYRVAVVLTQQKQYAEAEKVCREVRDLCEKTMAWTKPLEVATWILLGDIAFGKGDVYVSSKMHSEARKVCRETFGRDHIFTHRISVKHPNNLQEQALQISLWLAHL</sequence>